<evidence type="ECO:0000313" key="2">
    <source>
        <dbReference type="EMBL" id="MCC8362648.1"/>
    </source>
</evidence>
<gene>
    <name evidence="2" type="ORF">LK996_06120</name>
</gene>
<dbReference type="EMBL" id="JAJGAK010000001">
    <property type="protein sequence ID" value="MCC8362648.1"/>
    <property type="molecule type" value="Genomic_DNA"/>
</dbReference>
<keyword evidence="3" id="KW-1185">Reference proteome</keyword>
<dbReference type="RefSeq" id="WP_230526231.1">
    <property type="nucleotide sequence ID" value="NZ_JAJGAK010000001.1"/>
</dbReference>
<accession>A0ABS8JGA3</accession>
<comment type="caution">
    <text evidence="2">The sequence shown here is derived from an EMBL/GenBank/DDBJ whole genome shotgun (WGS) entry which is preliminary data.</text>
</comment>
<reference evidence="2" key="1">
    <citation type="submission" date="2021-10" db="EMBL/GenBank/DDBJ databases">
        <authorList>
            <person name="Lyu M."/>
            <person name="Wang X."/>
            <person name="Meng X."/>
            <person name="Xu K."/>
        </authorList>
    </citation>
    <scope>NUCLEOTIDE SEQUENCE</scope>
    <source>
        <strain evidence="2">A6</strain>
    </source>
</reference>
<sequence length="81" mass="9056">MKISNSTSRSHAIRPKPLPVPLDQPGRLRVGHLMYLYGCSHSTVYAYLKCGRIPPADGKDGRRYWLTSTIRPLFEQQGGAS</sequence>
<evidence type="ECO:0000313" key="3">
    <source>
        <dbReference type="Proteomes" id="UP001165293"/>
    </source>
</evidence>
<feature type="compositionally biased region" description="Polar residues" evidence="1">
    <location>
        <begin position="1"/>
        <end position="10"/>
    </location>
</feature>
<name>A0ABS8JGA3_9GAMM</name>
<protein>
    <submittedName>
        <fullName evidence="2">Helix-turn-helix domain-containing protein</fullName>
    </submittedName>
</protein>
<dbReference type="Proteomes" id="UP001165293">
    <property type="component" value="Unassembled WGS sequence"/>
</dbReference>
<proteinExistence type="predicted"/>
<evidence type="ECO:0000256" key="1">
    <source>
        <dbReference type="SAM" id="MobiDB-lite"/>
    </source>
</evidence>
<feature type="region of interest" description="Disordered" evidence="1">
    <location>
        <begin position="1"/>
        <end position="20"/>
    </location>
</feature>
<organism evidence="2 3">
    <name type="scientific">Noviluteimonas lactosilytica</name>
    <dbReference type="NCBI Taxonomy" id="2888523"/>
    <lineage>
        <taxon>Bacteria</taxon>
        <taxon>Pseudomonadati</taxon>
        <taxon>Pseudomonadota</taxon>
        <taxon>Gammaproteobacteria</taxon>
        <taxon>Lysobacterales</taxon>
        <taxon>Lysobacteraceae</taxon>
        <taxon>Noviluteimonas</taxon>
    </lineage>
</organism>